<dbReference type="PROSITE" id="PS50176">
    <property type="entry name" value="ARM_REPEAT"/>
    <property type="match status" value="2"/>
</dbReference>
<name>A0AB34JZ03_PRYPA</name>
<proteinExistence type="predicted"/>
<reference evidence="3 4" key="1">
    <citation type="journal article" date="2024" name="Science">
        <title>Giant polyketide synthase enzymes in the biosynthesis of giant marine polyether toxins.</title>
        <authorList>
            <person name="Fallon T.R."/>
            <person name="Shende V.V."/>
            <person name="Wierzbicki I.H."/>
            <person name="Pendleton A.L."/>
            <person name="Watervoot N.F."/>
            <person name="Auber R.P."/>
            <person name="Gonzalez D.J."/>
            <person name="Wisecaver J.H."/>
            <person name="Moore B.S."/>
        </authorList>
    </citation>
    <scope>NUCLEOTIDE SEQUENCE [LARGE SCALE GENOMIC DNA]</scope>
    <source>
        <strain evidence="3 4">12B1</strain>
    </source>
</reference>
<organism evidence="3 4">
    <name type="scientific">Prymnesium parvum</name>
    <name type="common">Toxic golden alga</name>
    <dbReference type="NCBI Taxonomy" id="97485"/>
    <lineage>
        <taxon>Eukaryota</taxon>
        <taxon>Haptista</taxon>
        <taxon>Haptophyta</taxon>
        <taxon>Prymnesiophyceae</taxon>
        <taxon>Prymnesiales</taxon>
        <taxon>Prymnesiaceae</taxon>
        <taxon>Prymnesium</taxon>
    </lineage>
</organism>
<feature type="compositionally biased region" description="Polar residues" evidence="2">
    <location>
        <begin position="175"/>
        <end position="187"/>
    </location>
</feature>
<dbReference type="InterPro" id="IPR000225">
    <property type="entry name" value="Armadillo"/>
</dbReference>
<dbReference type="PANTHER" id="PTHR15599:SF1">
    <property type="entry name" value="RADIAL SPOKE HEAD 14 HOMOLOG"/>
    <property type="match status" value="1"/>
</dbReference>
<dbReference type="AlphaFoldDB" id="A0AB34JZ03"/>
<evidence type="ECO:0008006" key="5">
    <source>
        <dbReference type="Google" id="ProtNLM"/>
    </source>
</evidence>
<protein>
    <recommendedName>
        <fullName evidence="5">Armadillo repeat-containing protein 8</fullName>
    </recommendedName>
</protein>
<dbReference type="Gene3D" id="1.25.10.10">
    <property type="entry name" value="Leucine-rich Repeat Variant"/>
    <property type="match status" value="1"/>
</dbReference>
<dbReference type="SUPFAM" id="SSF48371">
    <property type="entry name" value="ARM repeat"/>
    <property type="match status" value="1"/>
</dbReference>
<evidence type="ECO:0000256" key="1">
    <source>
        <dbReference type="PROSITE-ProRule" id="PRU00259"/>
    </source>
</evidence>
<evidence type="ECO:0000313" key="3">
    <source>
        <dbReference type="EMBL" id="KAL1526925.1"/>
    </source>
</evidence>
<gene>
    <name evidence="3" type="ORF">AB1Y20_015616</name>
</gene>
<dbReference type="PROSITE" id="PS50096">
    <property type="entry name" value="IQ"/>
    <property type="match status" value="1"/>
</dbReference>
<feature type="repeat" description="ARM" evidence="1">
    <location>
        <begin position="87"/>
        <end position="119"/>
    </location>
</feature>
<dbReference type="InterPro" id="IPR016024">
    <property type="entry name" value="ARM-type_fold"/>
</dbReference>
<dbReference type="EMBL" id="JBGBPQ010000003">
    <property type="protein sequence ID" value="KAL1526925.1"/>
    <property type="molecule type" value="Genomic_DNA"/>
</dbReference>
<dbReference type="InterPro" id="IPR011989">
    <property type="entry name" value="ARM-like"/>
</dbReference>
<sequence>MSELDPANVARLLAAVDNVDARNDTAAQLSKVAAKAEDDVLMQLSTKSISFVPWLQAEEPLVRAYTACILANIAFLEPGQHAVLKAGGVPPLVRLLKAKDDKKVTLHSTAAIQNLTYKNTLCCQAVLEQGGEKALKKLLQHKSEDVQQFAAGALANLQLYRRSHDAEAASAAPTEKSSSLMPTIGSNRSEKASKSVTRKVAKILRRRSYDNSSNGDKMRREAAATTIQACRRGMLGRRKVARKRAQQQKKANRYDVFKVNDVRAEMAVLPALGQKDLIGQRSYPSGTPGLAGFSGVMSVPGTTHPPGRRPQRLAPIDSSVRSAQATKLPSIEPPGRVAPKLPPMPPPGNGLRPMGVR</sequence>
<feature type="region of interest" description="Disordered" evidence="2">
    <location>
        <begin position="300"/>
        <end position="357"/>
    </location>
</feature>
<feature type="repeat" description="ARM" evidence="1">
    <location>
        <begin position="130"/>
        <end position="157"/>
    </location>
</feature>
<dbReference type="SMART" id="SM00185">
    <property type="entry name" value="ARM"/>
    <property type="match status" value="2"/>
</dbReference>
<dbReference type="InterPro" id="IPR042856">
    <property type="entry name" value="RSP14"/>
</dbReference>
<dbReference type="PANTHER" id="PTHR15599">
    <property type="entry name" value="RTDR1"/>
    <property type="match status" value="1"/>
</dbReference>
<evidence type="ECO:0000313" key="4">
    <source>
        <dbReference type="Proteomes" id="UP001515480"/>
    </source>
</evidence>
<keyword evidence="4" id="KW-1185">Reference proteome</keyword>
<comment type="caution">
    <text evidence="3">The sequence shown here is derived from an EMBL/GenBank/DDBJ whole genome shotgun (WGS) entry which is preliminary data.</text>
</comment>
<dbReference type="Proteomes" id="UP001515480">
    <property type="component" value="Unassembled WGS sequence"/>
</dbReference>
<evidence type="ECO:0000256" key="2">
    <source>
        <dbReference type="SAM" id="MobiDB-lite"/>
    </source>
</evidence>
<accession>A0AB34JZ03</accession>
<feature type="region of interest" description="Disordered" evidence="2">
    <location>
        <begin position="168"/>
        <end position="197"/>
    </location>
</feature>
<dbReference type="Pfam" id="PF00514">
    <property type="entry name" value="Arm"/>
    <property type="match status" value="2"/>
</dbReference>